<evidence type="ECO:0000313" key="3">
    <source>
        <dbReference type="EMBL" id="MBB5185588.1"/>
    </source>
</evidence>
<evidence type="ECO:0000259" key="2">
    <source>
        <dbReference type="PROSITE" id="PS51096"/>
    </source>
</evidence>
<protein>
    <submittedName>
        <fullName evidence="3">PTS system mannose-specific IIA component</fullName>
    </submittedName>
</protein>
<dbReference type="SUPFAM" id="SSF53062">
    <property type="entry name" value="PTS system fructose IIA component-like"/>
    <property type="match status" value="1"/>
</dbReference>
<name>A0A7W8FXR2_9FIRM</name>
<comment type="caution">
    <text evidence="3">The sequence shown here is derived from an EMBL/GenBank/DDBJ whole genome shotgun (WGS) entry which is preliminary data.</text>
</comment>
<dbReference type="GO" id="GO:0016020">
    <property type="term" value="C:membrane"/>
    <property type="evidence" value="ECO:0007669"/>
    <property type="project" value="InterPro"/>
</dbReference>
<dbReference type="Gene3D" id="3.40.50.510">
    <property type="entry name" value="Phosphotransferase system, mannose-type IIA component"/>
    <property type="match status" value="1"/>
</dbReference>
<dbReference type="GO" id="GO:0016740">
    <property type="term" value="F:transferase activity"/>
    <property type="evidence" value="ECO:0007669"/>
    <property type="project" value="UniProtKB-KW"/>
</dbReference>
<dbReference type="GO" id="GO:0009401">
    <property type="term" value="P:phosphoenolpyruvate-dependent sugar phosphotransferase system"/>
    <property type="evidence" value="ECO:0007669"/>
    <property type="project" value="InterPro"/>
</dbReference>
<dbReference type="InterPro" id="IPR004701">
    <property type="entry name" value="PTS_EIIA_man-typ"/>
</dbReference>
<dbReference type="PANTHER" id="PTHR33799:SF1">
    <property type="entry name" value="PTS SYSTEM MANNOSE-SPECIFIC EIIAB COMPONENT-RELATED"/>
    <property type="match status" value="1"/>
</dbReference>
<dbReference type="AlphaFoldDB" id="A0A7W8FXR2"/>
<dbReference type="EMBL" id="JACHHD010000019">
    <property type="protein sequence ID" value="MBB5185588.1"/>
    <property type="molecule type" value="Genomic_DNA"/>
</dbReference>
<dbReference type="RefSeq" id="WP_183376683.1">
    <property type="nucleotide sequence ID" value="NZ_JACHHD010000019.1"/>
</dbReference>
<dbReference type="InterPro" id="IPR051471">
    <property type="entry name" value="Bacterial_PTS_sugar_comp"/>
</dbReference>
<proteinExistence type="predicted"/>
<organism evidence="3 4">
    <name type="scientific">Faecalicoccus acidiformans</name>
    <dbReference type="NCBI Taxonomy" id="915173"/>
    <lineage>
        <taxon>Bacteria</taxon>
        <taxon>Bacillati</taxon>
        <taxon>Bacillota</taxon>
        <taxon>Erysipelotrichia</taxon>
        <taxon>Erysipelotrichales</taxon>
        <taxon>Erysipelotrichaceae</taxon>
        <taxon>Faecalicoccus</taxon>
    </lineage>
</organism>
<dbReference type="PROSITE" id="PS51096">
    <property type="entry name" value="PTS_EIIA_TYPE_4"/>
    <property type="match status" value="1"/>
</dbReference>
<gene>
    <name evidence="3" type="ORF">HNQ43_001663</name>
</gene>
<dbReference type="PANTHER" id="PTHR33799">
    <property type="entry name" value="PTS PERMEASE-RELATED-RELATED"/>
    <property type="match status" value="1"/>
</dbReference>
<dbReference type="Pfam" id="PF03610">
    <property type="entry name" value="EIIA-man"/>
    <property type="match status" value="1"/>
</dbReference>
<feature type="domain" description="PTS EIIA type-4" evidence="2">
    <location>
        <begin position="2"/>
        <end position="123"/>
    </location>
</feature>
<evidence type="ECO:0000313" key="4">
    <source>
        <dbReference type="Proteomes" id="UP000521313"/>
    </source>
</evidence>
<dbReference type="InterPro" id="IPR036662">
    <property type="entry name" value="PTS_EIIA_man-typ_sf"/>
</dbReference>
<sequence>MKRRFLIATHSTLAEGFANALRFFAGDDIDVTYINAYVDGKPIDEEIDSYFSTLKDEDELVILTDLLAGSVNQKLYKYISREHTHILTGTNLALALSLVLESADGYLTNECINGLVNASKDNIVYMNEFQAEVDEDDE</sequence>
<evidence type="ECO:0000256" key="1">
    <source>
        <dbReference type="ARBA" id="ARBA00022679"/>
    </source>
</evidence>
<dbReference type="Proteomes" id="UP000521313">
    <property type="component" value="Unassembled WGS sequence"/>
</dbReference>
<keyword evidence="1" id="KW-0808">Transferase</keyword>
<accession>A0A7W8FXR2</accession>
<reference evidence="3 4" key="1">
    <citation type="submission" date="2020-08" db="EMBL/GenBank/DDBJ databases">
        <title>Genomic Encyclopedia of Type Strains, Phase IV (KMG-IV): sequencing the most valuable type-strain genomes for metagenomic binning, comparative biology and taxonomic classification.</title>
        <authorList>
            <person name="Goeker M."/>
        </authorList>
    </citation>
    <scope>NUCLEOTIDE SEQUENCE [LARGE SCALE GENOMIC DNA]</scope>
    <source>
        <strain evidence="3 4">DSM 26963</strain>
    </source>
</reference>